<name>A0A4Y9Z4L7_9APHY</name>
<keyword evidence="1" id="KW-0472">Membrane</keyword>
<keyword evidence="1" id="KW-0812">Transmembrane</keyword>
<keyword evidence="1" id="KW-1133">Transmembrane helix</keyword>
<dbReference type="AlphaFoldDB" id="A0A4Y9Z4L7"/>
<reference evidence="2 3" key="1">
    <citation type="submission" date="2019-01" db="EMBL/GenBank/DDBJ databases">
        <title>Genome sequencing of the rare red list fungi Fomitopsis rosea.</title>
        <authorList>
            <person name="Buettner E."/>
            <person name="Kellner H."/>
        </authorList>
    </citation>
    <scope>NUCLEOTIDE SEQUENCE [LARGE SCALE GENOMIC DNA]</scope>
    <source>
        <strain evidence="2 3">DSM 105464</strain>
    </source>
</reference>
<evidence type="ECO:0000256" key="1">
    <source>
        <dbReference type="SAM" id="Phobius"/>
    </source>
</evidence>
<protein>
    <submittedName>
        <fullName evidence="2">Uncharacterized protein</fullName>
    </submittedName>
</protein>
<evidence type="ECO:0000313" key="2">
    <source>
        <dbReference type="EMBL" id="TFY68741.1"/>
    </source>
</evidence>
<sequence length="175" mass="19602">MTANDRNGAAAYQPAMRMTSLTPRSFGSFFIGTTIATALYGCVCAQLIYYLKRYSHRDGKIMRSLGSADRDEYCVVGDRVWLLAFDAVGVPHAIMLAQTAEYGAHLEVMSLSWSVIYGRCCKNRSVCASICWVVRAESAKLAANSIMRSTVRRYTLYTVLRNLLAAYDISSRRYF</sequence>
<comment type="caution">
    <text evidence="2">The sequence shown here is derived from an EMBL/GenBank/DDBJ whole genome shotgun (WGS) entry which is preliminary data.</text>
</comment>
<dbReference type="EMBL" id="SEKV01000024">
    <property type="protein sequence ID" value="TFY68741.1"/>
    <property type="molecule type" value="Genomic_DNA"/>
</dbReference>
<accession>A0A4Y9Z4L7</accession>
<evidence type="ECO:0000313" key="3">
    <source>
        <dbReference type="Proteomes" id="UP000298390"/>
    </source>
</evidence>
<proteinExistence type="predicted"/>
<dbReference type="Proteomes" id="UP000298390">
    <property type="component" value="Unassembled WGS sequence"/>
</dbReference>
<gene>
    <name evidence="2" type="ORF">EVJ58_g831</name>
</gene>
<organism evidence="2 3">
    <name type="scientific">Rhodofomes roseus</name>
    <dbReference type="NCBI Taxonomy" id="34475"/>
    <lineage>
        <taxon>Eukaryota</taxon>
        <taxon>Fungi</taxon>
        <taxon>Dikarya</taxon>
        <taxon>Basidiomycota</taxon>
        <taxon>Agaricomycotina</taxon>
        <taxon>Agaricomycetes</taxon>
        <taxon>Polyporales</taxon>
        <taxon>Rhodofomes</taxon>
    </lineage>
</organism>
<feature type="transmembrane region" description="Helical" evidence="1">
    <location>
        <begin position="26"/>
        <end position="51"/>
    </location>
</feature>